<accession>A0A520KV74</accession>
<feature type="domain" description="Ribbon-helix-helix protein CopG" evidence="1">
    <location>
        <begin position="5"/>
        <end position="43"/>
    </location>
</feature>
<dbReference type="GO" id="GO:0006355">
    <property type="term" value="P:regulation of DNA-templated transcription"/>
    <property type="evidence" value="ECO:0007669"/>
    <property type="project" value="InterPro"/>
</dbReference>
<dbReference type="SUPFAM" id="SSF47598">
    <property type="entry name" value="Ribbon-helix-helix"/>
    <property type="match status" value="1"/>
</dbReference>
<sequence length="177" mass="21068">MNPTRITAAIDERTANLLEEMRKEMNISQSELMRRAIQFYHENKDLLDLDRDKFRNYIEMLSSGEHIILDVDHWLLFLKFVETHQDKEDFWKQHEKIAVSHAEQLSNEIKTAKDLFERLEFCNFFRLIENTEGDFTLVLSSETPRKFVKIFIESFLSSIGLKTEIKEDIGKLRVKLL</sequence>
<evidence type="ECO:0000313" key="3">
    <source>
        <dbReference type="Proteomes" id="UP000320766"/>
    </source>
</evidence>
<evidence type="ECO:0000313" key="2">
    <source>
        <dbReference type="EMBL" id="RZN67749.1"/>
    </source>
</evidence>
<dbReference type="Proteomes" id="UP000320766">
    <property type="component" value="Unassembled WGS sequence"/>
</dbReference>
<dbReference type="Pfam" id="PF01402">
    <property type="entry name" value="RHH_1"/>
    <property type="match status" value="1"/>
</dbReference>
<protein>
    <submittedName>
        <fullName evidence="2">CopG family transcriptional regulator</fullName>
    </submittedName>
</protein>
<dbReference type="EMBL" id="RXIL01000130">
    <property type="protein sequence ID" value="RZN67749.1"/>
    <property type="molecule type" value="Genomic_DNA"/>
</dbReference>
<dbReference type="CDD" id="cd22235">
    <property type="entry name" value="RHH_CopG_archaea"/>
    <property type="match status" value="1"/>
</dbReference>
<organism evidence="2 3">
    <name type="scientific">Candidatus Methanolliviera hydrocarbonicum</name>
    <dbReference type="NCBI Taxonomy" id="2491085"/>
    <lineage>
        <taxon>Archaea</taxon>
        <taxon>Methanobacteriati</taxon>
        <taxon>Methanobacteriota</taxon>
        <taxon>Candidatus Methanoliparia</taxon>
        <taxon>Candidatus Methanoliparales</taxon>
        <taxon>Candidatus Methanollivieraceae</taxon>
        <taxon>Candidatus Methanolliviera</taxon>
    </lineage>
</organism>
<dbReference type="InterPro" id="IPR002145">
    <property type="entry name" value="CopG"/>
</dbReference>
<gene>
    <name evidence="2" type="ORF">EF807_07105</name>
</gene>
<evidence type="ECO:0000259" key="1">
    <source>
        <dbReference type="Pfam" id="PF01402"/>
    </source>
</evidence>
<reference evidence="2 3" key="1">
    <citation type="journal article" date="2019" name="Nat. Microbiol.">
        <title>Wide diversity of methane and short-chain alkane metabolisms in uncultured archaea.</title>
        <authorList>
            <person name="Borrel G."/>
            <person name="Adam P.S."/>
            <person name="McKay L.J."/>
            <person name="Chen L.X."/>
            <person name="Sierra-Garcia I.N."/>
            <person name="Sieber C.M."/>
            <person name="Letourneur Q."/>
            <person name="Ghozlane A."/>
            <person name="Andersen G.L."/>
            <person name="Li W.J."/>
            <person name="Hallam S.J."/>
            <person name="Muyzer G."/>
            <person name="de Oliveira V.M."/>
            <person name="Inskeep W.P."/>
            <person name="Banfield J.F."/>
            <person name="Gribaldo S."/>
        </authorList>
    </citation>
    <scope>NUCLEOTIDE SEQUENCE [LARGE SCALE GENOMIC DNA]</scope>
    <source>
        <strain evidence="2">NM1b</strain>
    </source>
</reference>
<proteinExistence type="predicted"/>
<name>A0A520KV74_9EURY</name>
<dbReference type="AlphaFoldDB" id="A0A520KV74"/>
<dbReference type="InterPro" id="IPR010985">
    <property type="entry name" value="Ribbon_hlx_hlx"/>
</dbReference>
<comment type="caution">
    <text evidence="2">The sequence shown here is derived from an EMBL/GenBank/DDBJ whole genome shotgun (WGS) entry which is preliminary data.</text>
</comment>